<dbReference type="EnsemblBacteria" id="ABB62540">
    <property type="protein sequence ID" value="ABB62540"/>
    <property type="gene ID" value="SDY_2470"/>
</dbReference>
<dbReference type="Gene3D" id="3.40.630.10">
    <property type="entry name" value="Zn peptidases"/>
    <property type="match status" value="1"/>
</dbReference>
<proteinExistence type="predicted"/>
<dbReference type="Proteomes" id="UP000002716">
    <property type="component" value="Chromosome"/>
</dbReference>
<organism evidence="1 2">
    <name type="scientific">Shigella dysenteriae serotype 1 (strain Sd197)</name>
    <dbReference type="NCBI Taxonomy" id="300267"/>
    <lineage>
        <taxon>Bacteria</taxon>
        <taxon>Pseudomonadati</taxon>
        <taxon>Pseudomonadota</taxon>
        <taxon>Gammaproteobacteria</taxon>
        <taxon>Enterobacterales</taxon>
        <taxon>Enterobacteriaceae</taxon>
        <taxon>Shigella</taxon>
    </lineage>
</organism>
<evidence type="ECO:0008006" key="3">
    <source>
        <dbReference type="Google" id="ProtNLM"/>
    </source>
</evidence>
<reference evidence="1 2" key="1">
    <citation type="journal article" date="2005" name="Nucleic Acids Res.">
        <title>Genome dynamics and diversity of Shigella species, the etiologic agents of bacillary dysentery.</title>
        <authorList>
            <person name="Yang F."/>
            <person name="Yang J."/>
            <person name="Zhang X."/>
            <person name="Chen L."/>
            <person name="Jiang Y."/>
            <person name="Yan Y."/>
            <person name="Tang X."/>
            <person name="Wang J."/>
            <person name="Xiong Z."/>
            <person name="Dong J."/>
            <person name="Xue Y."/>
            <person name="Zhu Y."/>
            <person name="Xu X."/>
            <person name="Sun L."/>
            <person name="Chen S."/>
            <person name="Nie H."/>
            <person name="Peng J."/>
            <person name="Xu J."/>
            <person name="Wang Y."/>
            <person name="Yuan Z."/>
            <person name="Wen Y."/>
            <person name="Yao Z."/>
            <person name="Shen Y."/>
            <person name="Qiang B."/>
            <person name="Hou Y."/>
            <person name="Yu J."/>
            <person name="Jin Q."/>
        </authorList>
    </citation>
    <scope>NUCLEOTIDE SEQUENCE [LARGE SCALE GENOMIC DNA]</scope>
    <source>
        <strain evidence="1 2">Sd197</strain>
    </source>
</reference>
<dbReference type="EMBL" id="CP000034">
    <property type="protein sequence ID" value="ABB62540.1"/>
    <property type="molecule type" value="Genomic_DNA"/>
</dbReference>
<dbReference type="KEGG" id="sdy:SDY_2470"/>
<dbReference type="HOGENOM" id="CLU_048743_2_1_6"/>
<evidence type="ECO:0000313" key="2">
    <source>
        <dbReference type="Proteomes" id="UP000002716"/>
    </source>
</evidence>
<name>Q32DR5_SHIDS</name>
<accession>Q32DR5</accession>
<dbReference type="STRING" id="300267.SDY_2470"/>
<evidence type="ECO:0000313" key="1">
    <source>
        <dbReference type="EMBL" id="ABB62540.1"/>
    </source>
</evidence>
<dbReference type="AlphaFoldDB" id="Q32DR5"/>
<gene>
    <name evidence="1" type="ordered locus">SDY_2470</name>
</gene>
<sequence length="94" mass="10746">MEASPNAVRQVKAALLSSRDLSVYSMNAPCFIHGIDFSYHLNYWQHDIPAVMITDTAFYRNKQYHLPGDTADRLNYQKMAQMVDGVITLLHNSK</sequence>
<protein>
    <recommendedName>
        <fullName evidence="3">Peptidase M28 domain-containing protein</fullName>
    </recommendedName>
</protein>
<keyword evidence="2" id="KW-1185">Reference proteome</keyword>
<dbReference type="SUPFAM" id="SSF53187">
    <property type="entry name" value="Zn-dependent exopeptidases"/>
    <property type="match status" value="1"/>
</dbReference>